<proteinExistence type="predicted"/>
<dbReference type="PANTHER" id="PTHR46196">
    <property type="entry name" value="TRANSCRIPTION FACTOR BHLH155-LIKE ISOFORM X1-RELATED"/>
    <property type="match status" value="1"/>
</dbReference>
<dbReference type="GO" id="GO:0003700">
    <property type="term" value="F:DNA-binding transcription factor activity"/>
    <property type="evidence" value="ECO:0007669"/>
    <property type="project" value="InterPro"/>
</dbReference>
<dbReference type="Pfam" id="PF23176">
    <property type="entry name" value="bHLH_LHW"/>
    <property type="match status" value="1"/>
</dbReference>
<comment type="subcellular location">
    <subcellularLocation>
        <location evidence="1">Nucleus</location>
    </subcellularLocation>
</comment>
<dbReference type="InterPro" id="IPR043561">
    <property type="entry name" value="LHW-like"/>
</dbReference>
<evidence type="ECO:0000256" key="3">
    <source>
        <dbReference type="ARBA" id="ARBA00023163"/>
    </source>
</evidence>
<reference evidence="7 8" key="1">
    <citation type="journal article" date="2019" name="Plant Biotechnol. J.">
        <title>The red bayberry genome and genetic basis of sex determination.</title>
        <authorList>
            <person name="Jia H.M."/>
            <person name="Jia H.J."/>
            <person name="Cai Q.L."/>
            <person name="Wang Y."/>
            <person name="Zhao H.B."/>
            <person name="Yang W.F."/>
            <person name="Wang G.Y."/>
            <person name="Li Y.H."/>
            <person name="Zhan D.L."/>
            <person name="Shen Y.T."/>
            <person name="Niu Q.F."/>
            <person name="Chang L."/>
            <person name="Qiu J."/>
            <person name="Zhao L."/>
            <person name="Xie H.B."/>
            <person name="Fu W.Y."/>
            <person name="Jin J."/>
            <person name="Li X.W."/>
            <person name="Jiao Y."/>
            <person name="Zhou C.C."/>
            <person name="Tu T."/>
            <person name="Chai C.Y."/>
            <person name="Gao J.L."/>
            <person name="Fan L.J."/>
            <person name="van de Weg E."/>
            <person name="Wang J.Y."/>
            <person name="Gao Z.S."/>
        </authorList>
    </citation>
    <scope>NUCLEOTIDE SEQUENCE [LARGE SCALE GENOMIC DNA]</scope>
    <source>
        <tissue evidence="7">Leaves</tissue>
    </source>
</reference>
<keyword evidence="4" id="KW-0539">Nucleus</keyword>
<evidence type="ECO:0000313" key="7">
    <source>
        <dbReference type="EMBL" id="KAB1215519.1"/>
    </source>
</evidence>
<organism evidence="7 8">
    <name type="scientific">Morella rubra</name>
    <name type="common">Chinese bayberry</name>
    <dbReference type="NCBI Taxonomy" id="262757"/>
    <lineage>
        <taxon>Eukaryota</taxon>
        <taxon>Viridiplantae</taxon>
        <taxon>Streptophyta</taxon>
        <taxon>Embryophyta</taxon>
        <taxon>Tracheophyta</taxon>
        <taxon>Spermatophyta</taxon>
        <taxon>Magnoliopsida</taxon>
        <taxon>eudicotyledons</taxon>
        <taxon>Gunneridae</taxon>
        <taxon>Pentapetalae</taxon>
        <taxon>rosids</taxon>
        <taxon>fabids</taxon>
        <taxon>Fagales</taxon>
        <taxon>Myricaceae</taxon>
        <taxon>Morella</taxon>
    </lineage>
</organism>
<feature type="compositionally biased region" description="Basic and acidic residues" evidence="5">
    <location>
        <begin position="618"/>
        <end position="633"/>
    </location>
</feature>
<evidence type="ECO:0000256" key="4">
    <source>
        <dbReference type="ARBA" id="ARBA00023242"/>
    </source>
</evidence>
<dbReference type="SUPFAM" id="SSF47459">
    <property type="entry name" value="HLH, helix-loop-helix DNA-binding domain"/>
    <property type="match status" value="1"/>
</dbReference>
<dbReference type="InterPro" id="IPR025610">
    <property type="entry name" value="MYC/MYB_N"/>
</dbReference>
<dbReference type="GO" id="GO:0046983">
    <property type="term" value="F:protein dimerization activity"/>
    <property type="evidence" value="ECO:0007669"/>
    <property type="project" value="InterPro"/>
</dbReference>
<dbReference type="GO" id="GO:0005634">
    <property type="term" value="C:nucleus"/>
    <property type="evidence" value="ECO:0007669"/>
    <property type="project" value="UniProtKB-SubCell"/>
</dbReference>
<dbReference type="OrthoDB" id="1883654at2759"/>
<feature type="region of interest" description="Disordered" evidence="5">
    <location>
        <begin position="597"/>
        <end position="633"/>
    </location>
</feature>
<accession>A0A6A1VRJ3</accession>
<dbReference type="PANTHER" id="PTHR46196:SF2">
    <property type="entry name" value="TRANSCRIPTION FACTOR BHLH157"/>
    <property type="match status" value="1"/>
</dbReference>
<dbReference type="Proteomes" id="UP000516437">
    <property type="component" value="Chromosome 4"/>
</dbReference>
<evidence type="ECO:0000313" key="8">
    <source>
        <dbReference type="Proteomes" id="UP000516437"/>
    </source>
</evidence>
<gene>
    <name evidence="7" type="ORF">CJ030_MR4G009030</name>
</gene>
<comment type="caution">
    <text evidence="7">The sequence shown here is derived from an EMBL/GenBank/DDBJ whole genome shotgun (WGS) entry which is preliminary data.</text>
</comment>
<dbReference type="InterPro" id="IPR036638">
    <property type="entry name" value="HLH_DNA-bd_sf"/>
</dbReference>
<dbReference type="PROSITE" id="PS50888">
    <property type="entry name" value="BHLH"/>
    <property type="match status" value="1"/>
</dbReference>
<evidence type="ECO:0000256" key="5">
    <source>
        <dbReference type="SAM" id="MobiDB-lite"/>
    </source>
</evidence>
<keyword evidence="3" id="KW-0804">Transcription</keyword>
<protein>
    <submittedName>
        <fullName evidence="7">Transcription factor LHW</fullName>
    </submittedName>
</protein>
<evidence type="ECO:0000256" key="2">
    <source>
        <dbReference type="ARBA" id="ARBA00023015"/>
    </source>
</evidence>
<feature type="domain" description="BHLH" evidence="6">
    <location>
        <begin position="617"/>
        <end position="666"/>
    </location>
</feature>
<keyword evidence="8" id="KW-1185">Reference proteome</keyword>
<keyword evidence="2" id="KW-0805">Transcription regulation</keyword>
<dbReference type="InterPro" id="IPR011598">
    <property type="entry name" value="bHLH_dom"/>
</dbReference>
<name>A0A6A1VRJ3_9ROSI</name>
<dbReference type="AlphaFoldDB" id="A0A6A1VRJ3"/>
<sequence>MGAAETGSVLKKTLKSLCRSYGWSYGVFWRFVQRGSLLLTFEDAYCEEQVGAVVDMLPQIHMTGEGVIGQAAFSGKHRWMFADAYGEVWDSAGSFERKDIFQDDSEFLFQFSSGIKTIAVISVAPQGVVQFGSTQKILEKLEFLDQTKRLFQEMKNVDGLVPLENALSTCNNENYVLNGLFASSISSGNSYTGDLNAIYDDSRKELLGEACSETITKESSHSIFGIHGERMTRDPDNQLQACGTETQVLLSDKLSTQFQQTLLQSTSSVSTRSSEDSILTLFDPLLASETKVLHSSKLYTSKVNTLESCRNIASNVQEDGVSQHSFPSIVETRGEVPGTGTSMHRFTKEFKSEDFSPEVPEFYLADDLFQWFSPSPDNSINRMAAALANNLSQPMGVTSASSSLVGDDGFNHFPSKYPGNSVQCSITKTFNPNEQENSVVMMNDAENDLFNGFGLDFGYCQSGDCFEDLIPPVKSATADTGMSECMPELDVGSMAGPRKGLFSELGLQEILDGISNAHSSAKLEDQISNNKRSRVDSSSVNSNQLQLASFACSSGSLSRMQPGYNLDKKSNFPKKEVLPKSQVGLWIDDSYSINSGNAGLARPQKPLEPAKATRKRAKPGESTRPRPKDRQQIQDRIKELRGIIPHGGKCSIDSLLDRTIKYMLFLQSVTKYADRLKQSDEPKLIGQETGVVLKDNNMGGGSGGTTWAFEVGSQTMVCPIIVEDLNPPGQMLVEMLCEEQGFFLEIADVIRGFQLNILKGVMEAREDKIWARFIVEASSHVTRIDIFLSLVQLLKQTTTSSNDATSQPGNIIDGVGIPLVDSYQQPNLLRPMSLAETLGC</sequence>
<evidence type="ECO:0000256" key="1">
    <source>
        <dbReference type="ARBA" id="ARBA00004123"/>
    </source>
</evidence>
<dbReference type="EMBL" id="RXIC02000022">
    <property type="protein sequence ID" value="KAB1215519.1"/>
    <property type="molecule type" value="Genomic_DNA"/>
</dbReference>
<evidence type="ECO:0000259" key="6">
    <source>
        <dbReference type="PROSITE" id="PS50888"/>
    </source>
</evidence>
<dbReference type="Pfam" id="PF14215">
    <property type="entry name" value="bHLH-MYC_N"/>
    <property type="match status" value="2"/>
</dbReference>